<feature type="compositionally biased region" description="Polar residues" evidence="4">
    <location>
        <begin position="277"/>
        <end position="300"/>
    </location>
</feature>
<keyword evidence="6" id="KW-1185">Reference proteome</keyword>
<feature type="region of interest" description="Disordered" evidence="4">
    <location>
        <begin position="823"/>
        <end position="845"/>
    </location>
</feature>
<dbReference type="SUPFAM" id="SSF48403">
    <property type="entry name" value="Ankyrin repeat"/>
    <property type="match status" value="1"/>
</dbReference>
<dbReference type="HOGENOM" id="CLU_325971_0_0_1"/>
<feature type="compositionally biased region" description="Acidic residues" evidence="4">
    <location>
        <begin position="823"/>
        <end position="834"/>
    </location>
</feature>
<keyword evidence="2 3" id="KW-0040">ANK repeat</keyword>
<evidence type="ECO:0000313" key="6">
    <source>
        <dbReference type="Proteomes" id="UP000019373"/>
    </source>
</evidence>
<dbReference type="InterPro" id="IPR002110">
    <property type="entry name" value="Ankyrin_rpt"/>
</dbReference>
<dbReference type="AlphaFoldDB" id="U1GEC6"/>
<feature type="repeat" description="ANK" evidence="3">
    <location>
        <begin position="423"/>
        <end position="455"/>
    </location>
</feature>
<sequence>MDGLSGAASGIAVVSLTFQIVESISRLRDFFESIKTAPAVVATIVKDLSQLASILDIIKVDGSISNDVLATCMDKVKDLNAFTDELEPGFRSASRKTRRWTAFTAARKSSVISKFQATLGETKTTLILALQARNLLLSRKNASHMVSMERRIRDDLAESQQHMLKLIDNHRDKLSGVVQQVADQLADLSVEHKSRLVSTTSHSSSVSEHTADLLEEITRMMTKIPNPIIRQRFEAAAKAALDSHLVMIIDEGPVSQQAAWSPRREAFSAPSEVASHSGINNHTSNKCAASGKRSVSPSAKESSRKRARVRCPARSTSSIKDFFGGRIYMQTDVYCDTLHNNHSLEHATSFIYHPASWYLRMCFNFGVNVLVAKAAQGWQWNIQTFRAVPDDSLIFDFCENGNLDGVRTLLGRREASPWDVNPAGWTPLHMAASNHHVEICELLLTEGADPKAKTYRLDSTRYNRPRSAFARACQGQNLLRRPSGNLDTSRLLPTLRLLFPYLELENGLEEDALFLSDLVYHASKGSEEALKWALEACRSELKEEAIRPIVIGACEQASLGSYISVLQHLMTILDIDIDAVAEPGGFSLLHVCVGAICSYSSGDYECISYLVEQGSDLHRVRRCMSLMAALFPISGLQSPTTMAMRQSGMFFYWRMALLEHGHCLHRFVIQELRNSPLANQGWTEHTLLALFMHEFEPVWQPSGLSSLCRRCSQKMPCLRDIQWEGTLKMIKQGRISEVRHPGCRRSIDETYSIGDAYNSTRCSEHATRPLNAAGSIDSRLPCTEQEDCLSASTNEEDEDSETAFLPEDERWQTICDLCEMELANESEQDSEEDAFQPQMPGGFDV</sequence>
<dbReference type="PANTHER" id="PTHR24178">
    <property type="entry name" value="MOLTING PROTEIN MLT-4"/>
    <property type="match status" value="1"/>
</dbReference>
<dbReference type="InterPro" id="IPR036770">
    <property type="entry name" value="Ankyrin_rpt-contain_sf"/>
</dbReference>
<dbReference type="EMBL" id="KE720795">
    <property type="protein sequence ID" value="ERF75972.1"/>
    <property type="molecule type" value="Genomic_DNA"/>
</dbReference>
<proteinExistence type="predicted"/>
<feature type="region of interest" description="Disordered" evidence="4">
    <location>
        <begin position="262"/>
        <end position="310"/>
    </location>
</feature>
<name>U1GEC6_ENDPU</name>
<evidence type="ECO:0000256" key="4">
    <source>
        <dbReference type="SAM" id="MobiDB-lite"/>
    </source>
</evidence>
<dbReference type="Pfam" id="PF12796">
    <property type="entry name" value="Ank_2"/>
    <property type="match status" value="1"/>
</dbReference>
<dbReference type="SMART" id="SM00248">
    <property type="entry name" value="ANK"/>
    <property type="match status" value="2"/>
</dbReference>
<gene>
    <name evidence="5" type="ORF">EPUS_01338</name>
</gene>
<dbReference type="OrthoDB" id="3200163at2759"/>
<evidence type="ECO:0000256" key="3">
    <source>
        <dbReference type="PROSITE-ProRule" id="PRU00023"/>
    </source>
</evidence>
<dbReference type="Gene3D" id="1.25.40.20">
    <property type="entry name" value="Ankyrin repeat-containing domain"/>
    <property type="match status" value="1"/>
</dbReference>
<dbReference type="PROSITE" id="PS50088">
    <property type="entry name" value="ANK_REPEAT"/>
    <property type="match status" value="1"/>
</dbReference>
<evidence type="ECO:0000256" key="1">
    <source>
        <dbReference type="ARBA" id="ARBA00022737"/>
    </source>
</evidence>
<organism evidence="5 6">
    <name type="scientific">Endocarpon pusillum (strain Z07020 / HMAS-L-300199)</name>
    <name type="common">Lichen-forming fungus</name>
    <dbReference type="NCBI Taxonomy" id="1263415"/>
    <lineage>
        <taxon>Eukaryota</taxon>
        <taxon>Fungi</taxon>
        <taxon>Dikarya</taxon>
        <taxon>Ascomycota</taxon>
        <taxon>Pezizomycotina</taxon>
        <taxon>Eurotiomycetes</taxon>
        <taxon>Chaetothyriomycetidae</taxon>
        <taxon>Verrucariales</taxon>
        <taxon>Verrucariaceae</taxon>
        <taxon>Endocarpon</taxon>
    </lineage>
</organism>
<protein>
    <submittedName>
        <fullName evidence="5">Uncharacterized protein</fullName>
    </submittedName>
</protein>
<dbReference type="eggNOG" id="ENOG502SREV">
    <property type="taxonomic scope" value="Eukaryota"/>
</dbReference>
<dbReference type="Proteomes" id="UP000019373">
    <property type="component" value="Unassembled WGS sequence"/>
</dbReference>
<dbReference type="GeneID" id="19236396"/>
<accession>U1GEC6</accession>
<dbReference type="PROSITE" id="PS50297">
    <property type="entry name" value="ANK_REP_REGION"/>
    <property type="match status" value="1"/>
</dbReference>
<evidence type="ECO:0000313" key="5">
    <source>
        <dbReference type="EMBL" id="ERF75972.1"/>
    </source>
</evidence>
<dbReference type="RefSeq" id="XP_007786821.1">
    <property type="nucleotide sequence ID" value="XM_007788631.1"/>
</dbReference>
<keyword evidence="1" id="KW-0677">Repeat</keyword>
<reference evidence="6" key="1">
    <citation type="journal article" date="2014" name="BMC Genomics">
        <title>Genome characteristics reveal the impact of lichenization on lichen-forming fungus Endocarpon pusillum Hedwig (Verrucariales, Ascomycota).</title>
        <authorList>
            <person name="Wang Y.-Y."/>
            <person name="Liu B."/>
            <person name="Zhang X.-Y."/>
            <person name="Zhou Q.-M."/>
            <person name="Zhang T."/>
            <person name="Li H."/>
            <person name="Yu Y.-F."/>
            <person name="Zhang X.-L."/>
            <person name="Hao X.-Y."/>
            <person name="Wang M."/>
            <person name="Wang L."/>
            <person name="Wei J.-C."/>
        </authorList>
    </citation>
    <scope>NUCLEOTIDE SEQUENCE [LARGE SCALE GENOMIC DNA]</scope>
    <source>
        <strain evidence="6">Z07020 / HMAS-L-300199</strain>
    </source>
</reference>
<evidence type="ECO:0000256" key="2">
    <source>
        <dbReference type="ARBA" id="ARBA00023043"/>
    </source>
</evidence>